<dbReference type="InterPro" id="IPR051606">
    <property type="entry name" value="Polyketide_Oxido-like"/>
</dbReference>
<organism evidence="2 3">
    <name type="scientific">Marivirga lumbricoides</name>
    <dbReference type="NCBI Taxonomy" id="1046115"/>
    <lineage>
        <taxon>Bacteria</taxon>
        <taxon>Pseudomonadati</taxon>
        <taxon>Bacteroidota</taxon>
        <taxon>Cytophagia</taxon>
        <taxon>Cytophagales</taxon>
        <taxon>Marivirgaceae</taxon>
        <taxon>Marivirga</taxon>
    </lineage>
</organism>
<dbReference type="RefSeq" id="WP_188460423.1">
    <property type="nucleotide sequence ID" value="NZ_BAABHU010000002.1"/>
</dbReference>
<dbReference type="PANTHER" id="PTHR43355">
    <property type="entry name" value="FLAVIN REDUCTASE (NADPH)"/>
    <property type="match status" value="1"/>
</dbReference>
<comment type="caution">
    <text evidence="2">The sequence shown here is derived from an EMBL/GenBank/DDBJ whole genome shotgun (WGS) entry which is preliminary data.</text>
</comment>
<evidence type="ECO:0000259" key="1">
    <source>
        <dbReference type="Pfam" id="PF13460"/>
    </source>
</evidence>
<feature type="domain" description="NAD(P)-binding" evidence="1">
    <location>
        <begin position="9"/>
        <end position="197"/>
    </location>
</feature>
<dbReference type="InterPro" id="IPR016040">
    <property type="entry name" value="NAD(P)-bd_dom"/>
</dbReference>
<keyword evidence="3" id="KW-1185">Reference proteome</keyword>
<dbReference type="CDD" id="cd05244">
    <property type="entry name" value="BVR-B_like_SDR_a"/>
    <property type="match status" value="1"/>
</dbReference>
<evidence type="ECO:0000313" key="2">
    <source>
        <dbReference type="EMBL" id="GGC24325.1"/>
    </source>
</evidence>
<dbReference type="EMBL" id="BMEC01000002">
    <property type="protein sequence ID" value="GGC24325.1"/>
    <property type="molecule type" value="Genomic_DNA"/>
</dbReference>
<dbReference type="Proteomes" id="UP000636010">
    <property type="component" value="Unassembled WGS sequence"/>
</dbReference>
<name>A0ABQ1LIJ4_9BACT</name>
<accession>A0ABQ1LIJ4</accession>
<gene>
    <name evidence="2" type="ORF">GCM10011506_06960</name>
</gene>
<dbReference type="Gene3D" id="3.40.50.720">
    <property type="entry name" value="NAD(P)-binding Rossmann-like Domain"/>
    <property type="match status" value="1"/>
</dbReference>
<dbReference type="SUPFAM" id="SSF51735">
    <property type="entry name" value="NAD(P)-binding Rossmann-fold domains"/>
    <property type="match status" value="1"/>
</dbReference>
<dbReference type="Pfam" id="PF13460">
    <property type="entry name" value="NAD_binding_10"/>
    <property type="match status" value="1"/>
</dbReference>
<proteinExistence type="predicted"/>
<protein>
    <recommendedName>
        <fullName evidence="1">NAD(P)-binding domain-containing protein</fullName>
    </recommendedName>
</protein>
<dbReference type="InterPro" id="IPR036291">
    <property type="entry name" value="NAD(P)-bd_dom_sf"/>
</dbReference>
<sequence length="210" mass="23525">MEKRIVIFGATGGTGQELVKQALASGISVTAFARTPQKLKISHNKLKIIQGDVLNYDDVIHAVDQHDVIFCNLGAPASDKSNLRADGTANIVRAMEEKGIKRLICQTSLGYGDSKGVLPWYMKYIIVPFILKNAFQDHELQEVVIEKSQLDWTIVRPGNMTNGEMTGAYKQILKPIERIKLKISRADVAHFMLNQIESNQYHRKKVGISY</sequence>
<evidence type="ECO:0000313" key="3">
    <source>
        <dbReference type="Proteomes" id="UP000636010"/>
    </source>
</evidence>
<dbReference type="PANTHER" id="PTHR43355:SF2">
    <property type="entry name" value="FLAVIN REDUCTASE (NADPH)"/>
    <property type="match status" value="1"/>
</dbReference>
<reference evidence="3" key="1">
    <citation type="journal article" date="2019" name="Int. J. Syst. Evol. Microbiol.">
        <title>The Global Catalogue of Microorganisms (GCM) 10K type strain sequencing project: providing services to taxonomists for standard genome sequencing and annotation.</title>
        <authorList>
            <consortium name="The Broad Institute Genomics Platform"/>
            <consortium name="The Broad Institute Genome Sequencing Center for Infectious Disease"/>
            <person name="Wu L."/>
            <person name="Ma J."/>
        </authorList>
    </citation>
    <scope>NUCLEOTIDE SEQUENCE [LARGE SCALE GENOMIC DNA]</scope>
    <source>
        <strain evidence="3">CGMCC 1.10832</strain>
    </source>
</reference>